<protein>
    <submittedName>
        <fullName evidence="2">Uncharacterized protein</fullName>
    </submittedName>
</protein>
<keyword evidence="1" id="KW-0812">Transmembrane</keyword>
<feature type="transmembrane region" description="Helical" evidence="1">
    <location>
        <begin position="137"/>
        <end position="157"/>
    </location>
</feature>
<feature type="transmembrane region" description="Helical" evidence="1">
    <location>
        <begin position="81"/>
        <end position="102"/>
    </location>
</feature>
<reference evidence="2" key="2">
    <citation type="submission" date="2022-01" db="EMBL/GenBank/DDBJ databases">
        <authorList>
            <person name="Yamashiro T."/>
            <person name="Shiraishi A."/>
            <person name="Satake H."/>
            <person name="Nakayama K."/>
        </authorList>
    </citation>
    <scope>NUCLEOTIDE SEQUENCE</scope>
</reference>
<keyword evidence="1" id="KW-0472">Membrane</keyword>
<dbReference type="EMBL" id="BQNB010015228">
    <property type="protein sequence ID" value="GJT37511.1"/>
    <property type="molecule type" value="Genomic_DNA"/>
</dbReference>
<name>A0ABQ5DE15_9ASTR</name>
<sequence length="158" mass="17352">MSGRRSRRGTCGWIESFSGRADACWVFLSINIVNFFSHALIETKSLPSSSLLPDPDLPFETIDFLIEEQGRSEVTLESYQLTWYGVNGVWGMGMGYGVWGMVWGLGNGVWGLGFGVWGMGYGVWGMGYGVWGMGYGVWGMGYGVWGMGYGVWGMGYGV</sequence>
<keyword evidence="1" id="KW-1133">Transmembrane helix</keyword>
<evidence type="ECO:0000313" key="3">
    <source>
        <dbReference type="Proteomes" id="UP001151760"/>
    </source>
</evidence>
<organism evidence="2 3">
    <name type="scientific">Tanacetum coccineum</name>
    <dbReference type="NCBI Taxonomy" id="301880"/>
    <lineage>
        <taxon>Eukaryota</taxon>
        <taxon>Viridiplantae</taxon>
        <taxon>Streptophyta</taxon>
        <taxon>Embryophyta</taxon>
        <taxon>Tracheophyta</taxon>
        <taxon>Spermatophyta</taxon>
        <taxon>Magnoliopsida</taxon>
        <taxon>eudicotyledons</taxon>
        <taxon>Gunneridae</taxon>
        <taxon>Pentapetalae</taxon>
        <taxon>asterids</taxon>
        <taxon>campanulids</taxon>
        <taxon>Asterales</taxon>
        <taxon>Asteraceae</taxon>
        <taxon>Asteroideae</taxon>
        <taxon>Anthemideae</taxon>
        <taxon>Anthemidinae</taxon>
        <taxon>Tanacetum</taxon>
    </lineage>
</organism>
<dbReference type="Proteomes" id="UP001151760">
    <property type="component" value="Unassembled WGS sequence"/>
</dbReference>
<feature type="transmembrane region" description="Helical" evidence="1">
    <location>
        <begin position="109"/>
        <end position="131"/>
    </location>
</feature>
<proteinExistence type="predicted"/>
<comment type="caution">
    <text evidence="2">The sequence shown here is derived from an EMBL/GenBank/DDBJ whole genome shotgun (WGS) entry which is preliminary data.</text>
</comment>
<evidence type="ECO:0000256" key="1">
    <source>
        <dbReference type="SAM" id="Phobius"/>
    </source>
</evidence>
<gene>
    <name evidence="2" type="ORF">Tco_0937376</name>
</gene>
<evidence type="ECO:0000313" key="2">
    <source>
        <dbReference type="EMBL" id="GJT37511.1"/>
    </source>
</evidence>
<accession>A0ABQ5DE15</accession>
<reference evidence="2" key="1">
    <citation type="journal article" date="2022" name="Int. J. Mol. Sci.">
        <title>Draft Genome of Tanacetum Coccineum: Genomic Comparison of Closely Related Tanacetum-Family Plants.</title>
        <authorList>
            <person name="Yamashiro T."/>
            <person name="Shiraishi A."/>
            <person name="Nakayama K."/>
            <person name="Satake H."/>
        </authorList>
    </citation>
    <scope>NUCLEOTIDE SEQUENCE</scope>
</reference>
<keyword evidence="3" id="KW-1185">Reference proteome</keyword>